<evidence type="ECO:0000256" key="3">
    <source>
        <dbReference type="ARBA" id="ARBA00022679"/>
    </source>
</evidence>
<dbReference type="PANTHER" id="PTHR33841">
    <property type="entry name" value="DNA METHYLTRANSFERASE YEEA-RELATED"/>
    <property type="match status" value="1"/>
</dbReference>
<protein>
    <recommendedName>
        <fullName evidence="1">site-specific DNA-methyltransferase (adenine-specific)</fullName>
        <ecNumber evidence="1">2.1.1.72</ecNumber>
    </recommendedName>
</protein>
<sequence>MTAAEFIAKWSDATLRERQGSQEHFLDLCRLLEQPTPAADDPHGDRYCFERGATKAGGGDGWADVWRRGCFGWEYKGPHKDLNAAFRQLSIYASALENPPYLVVSDMVRIVIHTNWTNTVSQVIELSLEDLREPAKLALLRQVFEGSDKLKPGISPQDLTAKVAARFGDLGRRLQDRGHDPREVAHFLNQLVFCMFAEDARLLPEGLFTRVVRATEKRPDLAADQLSDLFTRMHRGGFFGADVIRWFNGGLFDGAAVLPLESTDLKLIGDTAAEHDWSEIDPAVFGTLFEEALKATRKRAALGAHYTDRAKILKIVEPVVIWPLSAEWDAALAEIKAHAAAMTAADDERRAILEAAGAEMKVDPAAARAGESGRRKKVAAIVRRKSIAFGAAQARLEGYLGSLAAYRVLDPACGSGNFLYVALQALKDLELKAIVDAERAAGIPQQTPRVGLDNVRGIEIEPYAAELARVTLWIGDLQWMKRNGFTGWSEPILSNLAQIENRDALLNEDGTEAAWPEADAIIGNPPFLGDKKMIADIGEDYVATLRKTYLKRVPGGADFVTYWIEKAWRAVDGNFDRRAGLVTTNSVRNGASRKVLDPIASADAIWDAWSDEDWVLDGAAVRVSMVAFGSGFIERRLQGTPVRRINSDLTSGSVDLTKRAVLKENENTAFVGVILNGDFEVPGDLARRWLRSPANVNGRPNSDVLRPTLNGDDFNGDRPDKWVIDFGTSRTEAEAAQYELPFAAIESVVKPYRQRLNSTGGFALRADNERIHWWRHARPRPAMRQALSGLGHYIATPMVSSYRTFGFLSESILPDQKLIAFSKADMTFFGILESVHHRVWTLRTCSWIGAGNDVTYAVSSTYQTFAFPEGLTPNIPASNYAADPRARAIAEAASELNRLRELWLNPPQLVRVEPEVAPGYPDRVVPIGDEAARVLKTRTLTDLYSERRTWLDLAHRQVDEAVAAAYGWSADLSDDEILERLLRLNQERSSS</sequence>
<dbReference type="PROSITE" id="PS00092">
    <property type="entry name" value="N6_MTASE"/>
    <property type="match status" value="1"/>
</dbReference>
<dbReference type="Gene3D" id="3.40.50.150">
    <property type="entry name" value="Vaccinia Virus protein VP39"/>
    <property type="match status" value="1"/>
</dbReference>
<evidence type="ECO:0000313" key="7">
    <source>
        <dbReference type="EMBL" id="MFD3263348.1"/>
    </source>
</evidence>
<evidence type="ECO:0000259" key="5">
    <source>
        <dbReference type="Pfam" id="PF20465"/>
    </source>
</evidence>
<dbReference type="PANTHER" id="PTHR33841:SF1">
    <property type="entry name" value="DNA METHYLTRANSFERASE A"/>
    <property type="match status" value="1"/>
</dbReference>
<comment type="catalytic activity">
    <reaction evidence="4">
        <text>a 2'-deoxyadenosine in DNA + S-adenosyl-L-methionine = an N(6)-methyl-2'-deoxyadenosine in DNA + S-adenosyl-L-homocysteine + H(+)</text>
        <dbReference type="Rhea" id="RHEA:15197"/>
        <dbReference type="Rhea" id="RHEA-COMP:12418"/>
        <dbReference type="Rhea" id="RHEA-COMP:12419"/>
        <dbReference type="ChEBI" id="CHEBI:15378"/>
        <dbReference type="ChEBI" id="CHEBI:57856"/>
        <dbReference type="ChEBI" id="CHEBI:59789"/>
        <dbReference type="ChEBI" id="CHEBI:90615"/>
        <dbReference type="ChEBI" id="CHEBI:90616"/>
        <dbReference type="EC" id="2.1.1.72"/>
    </reaction>
</comment>
<evidence type="ECO:0000256" key="4">
    <source>
        <dbReference type="ARBA" id="ARBA00047942"/>
    </source>
</evidence>
<organism evidence="7 8">
    <name type="scientific">Phenylobacterium ferrooxidans</name>
    <dbReference type="NCBI Taxonomy" id="2982689"/>
    <lineage>
        <taxon>Bacteria</taxon>
        <taxon>Pseudomonadati</taxon>
        <taxon>Pseudomonadota</taxon>
        <taxon>Alphaproteobacteria</taxon>
        <taxon>Caulobacterales</taxon>
        <taxon>Caulobacteraceae</taxon>
        <taxon>Phenylobacterium</taxon>
    </lineage>
</organism>
<dbReference type="GO" id="GO:0032259">
    <property type="term" value="P:methylation"/>
    <property type="evidence" value="ECO:0007669"/>
    <property type="project" value="UniProtKB-KW"/>
</dbReference>
<dbReference type="Pfam" id="PF20465">
    <property type="entry name" value="MmeI_hel"/>
    <property type="match status" value="1"/>
</dbReference>
<dbReference type="InterPro" id="IPR029063">
    <property type="entry name" value="SAM-dependent_MTases_sf"/>
</dbReference>
<dbReference type="Proteomes" id="UP001598130">
    <property type="component" value="Unassembled WGS sequence"/>
</dbReference>
<dbReference type="EC" id="2.1.1.72" evidence="1"/>
<dbReference type="PRINTS" id="PR00507">
    <property type="entry name" value="N12N6MTFRASE"/>
</dbReference>
<dbReference type="InterPro" id="IPR050953">
    <property type="entry name" value="N4_N6_ade-DNA_methylase"/>
</dbReference>
<reference evidence="7 8" key="1">
    <citation type="submission" date="2022-09" db="EMBL/GenBank/DDBJ databases">
        <title>New species of Phenylobacterium.</title>
        <authorList>
            <person name="Mieszkin S."/>
        </authorList>
    </citation>
    <scope>NUCLEOTIDE SEQUENCE [LARGE SCALE GENOMIC DNA]</scope>
    <source>
        <strain evidence="7 8">HK31-G</strain>
    </source>
</reference>
<evidence type="ECO:0000256" key="2">
    <source>
        <dbReference type="ARBA" id="ARBA00022603"/>
    </source>
</evidence>
<feature type="domain" description="MmeI-like helicase spacer" evidence="5">
    <location>
        <begin position="183"/>
        <end position="252"/>
    </location>
</feature>
<dbReference type="EMBL" id="JAOTJD010000006">
    <property type="protein sequence ID" value="MFD3263348.1"/>
    <property type="molecule type" value="Genomic_DNA"/>
</dbReference>
<feature type="domain" description="MmeI-like DNA-methyltransferase" evidence="6">
    <location>
        <begin position="393"/>
        <end position="596"/>
    </location>
</feature>
<dbReference type="InterPro" id="IPR002052">
    <property type="entry name" value="DNA_methylase_N6_adenine_CS"/>
</dbReference>
<proteinExistence type="predicted"/>
<accession>A0ABW6CJU7</accession>
<dbReference type="GO" id="GO:0008168">
    <property type="term" value="F:methyltransferase activity"/>
    <property type="evidence" value="ECO:0007669"/>
    <property type="project" value="UniProtKB-KW"/>
</dbReference>
<evidence type="ECO:0000259" key="6">
    <source>
        <dbReference type="Pfam" id="PF20473"/>
    </source>
</evidence>
<dbReference type="SUPFAM" id="SSF53335">
    <property type="entry name" value="S-adenosyl-L-methionine-dependent methyltransferases"/>
    <property type="match status" value="1"/>
</dbReference>
<gene>
    <name evidence="7" type="ORF">OCL97_05115</name>
</gene>
<keyword evidence="8" id="KW-1185">Reference proteome</keyword>
<dbReference type="RefSeq" id="WP_377368185.1">
    <property type="nucleotide sequence ID" value="NZ_JAOTJD010000006.1"/>
</dbReference>
<comment type="caution">
    <text evidence="7">The sequence shown here is derived from an EMBL/GenBank/DDBJ whole genome shotgun (WGS) entry which is preliminary data.</text>
</comment>
<dbReference type="InterPro" id="IPR046816">
    <property type="entry name" value="MmeI_Mtase"/>
</dbReference>
<evidence type="ECO:0000313" key="8">
    <source>
        <dbReference type="Proteomes" id="UP001598130"/>
    </source>
</evidence>
<dbReference type="InterPro" id="IPR046819">
    <property type="entry name" value="MmeI_hel"/>
</dbReference>
<evidence type="ECO:0000256" key="1">
    <source>
        <dbReference type="ARBA" id="ARBA00011900"/>
    </source>
</evidence>
<keyword evidence="3" id="KW-0808">Transferase</keyword>
<dbReference type="Pfam" id="PF20473">
    <property type="entry name" value="MmeI_Mtase"/>
    <property type="match status" value="1"/>
</dbReference>
<keyword evidence="2 7" id="KW-0489">Methyltransferase</keyword>
<name>A0ABW6CJU7_9CAUL</name>